<dbReference type="OrthoDB" id="5079845at2"/>
<organism evidence="1 2">
    <name type="scientific">Plantibacter flavus</name>
    <dbReference type="NCBI Taxonomy" id="150123"/>
    <lineage>
        <taxon>Bacteria</taxon>
        <taxon>Bacillati</taxon>
        <taxon>Actinomycetota</taxon>
        <taxon>Actinomycetes</taxon>
        <taxon>Micrococcales</taxon>
        <taxon>Microbacteriaceae</taxon>
        <taxon>Plantibacter</taxon>
    </lineage>
</organism>
<protein>
    <submittedName>
        <fullName evidence="1">Uncharacterized protein</fullName>
    </submittedName>
</protein>
<gene>
    <name evidence="1" type="ORF">EDD42_2357</name>
</gene>
<reference evidence="1 2" key="1">
    <citation type="submission" date="2018-11" db="EMBL/GenBank/DDBJ databases">
        <title>Sequencing the genomes of 1000 actinobacteria strains.</title>
        <authorList>
            <person name="Klenk H.-P."/>
        </authorList>
    </citation>
    <scope>NUCLEOTIDE SEQUENCE [LARGE SCALE GENOMIC DNA]</scope>
    <source>
        <strain evidence="1 2">DSM 14012</strain>
    </source>
</reference>
<name>A0A1S7BAA6_9MICO</name>
<dbReference type="KEGG" id="pflu:BWO91_12265"/>
<dbReference type="STRING" id="150123.BWO91_12265"/>
<dbReference type="EMBL" id="RKHL01000001">
    <property type="protein sequence ID" value="ROR82269.1"/>
    <property type="molecule type" value="Genomic_DNA"/>
</dbReference>
<sequence>MPGDNGYYAPVQYTLLWPVLGLVLIALVIGWYVWMLAHVRRRARGSAPRPAPQPSPTVLRDRYLALIGEIEREHGDGALSTRRAHQRLGAILRMYAHESSGVRAQVMTLADLDRAGLAPLSRAVSAYYPVEFREAETGSVAEAATLARQVVTTWS</sequence>
<keyword evidence="2" id="KW-1185">Reference proteome</keyword>
<comment type="caution">
    <text evidence="1">The sequence shown here is derived from an EMBL/GenBank/DDBJ whole genome shotgun (WGS) entry which is preliminary data.</text>
</comment>
<dbReference type="AlphaFoldDB" id="A0A1S7BAA6"/>
<dbReference type="RefSeq" id="WP_079002737.1">
    <property type="nucleotide sequence ID" value="NZ_CP019402.1"/>
</dbReference>
<proteinExistence type="predicted"/>
<evidence type="ECO:0000313" key="2">
    <source>
        <dbReference type="Proteomes" id="UP000266915"/>
    </source>
</evidence>
<dbReference type="Proteomes" id="UP000266915">
    <property type="component" value="Unassembled WGS sequence"/>
</dbReference>
<evidence type="ECO:0000313" key="1">
    <source>
        <dbReference type="EMBL" id="ROR82269.1"/>
    </source>
</evidence>
<accession>A0A1S7BAA6</accession>